<feature type="compositionally biased region" description="Low complexity" evidence="1">
    <location>
        <begin position="61"/>
        <end position="77"/>
    </location>
</feature>
<keyword evidence="5" id="KW-1185">Reference proteome</keyword>
<gene>
    <name evidence="2" type="ORF">CURHAP_LOCUS7944</name>
    <name evidence="3" type="ORF">ORAREDHAP_LOCUS7939</name>
</gene>
<accession>A0A6J5TPN9</accession>
<feature type="compositionally biased region" description="Basic and acidic residues" evidence="1">
    <location>
        <begin position="26"/>
        <end position="39"/>
    </location>
</feature>
<organism evidence="2 4">
    <name type="scientific">Prunus armeniaca</name>
    <name type="common">Apricot</name>
    <name type="synonym">Armeniaca vulgaris</name>
    <dbReference type="NCBI Taxonomy" id="36596"/>
    <lineage>
        <taxon>Eukaryota</taxon>
        <taxon>Viridiplantae</taxon>
        <taxon>Streptophyta</taxon>
        <taxon>Embryophyta</taxon>
        <taxon>Tracheophyta</taxon>
        <taxon>Spermatophyta</taxon>
        <taxon>Magnoliopsida</taxon>
        <taxon>eudicotyledons</taxon>
        <taxon>Gunneridae</taxon>
        <taxon>Pentapetalae</taxon>
        <taxon>rosids</taxon>
        <taxon>fabids</taxon>
        <taxon>Rosales</taxon>
        <taxon>Rosaceae</taxon>
        <taxon>Amygdaloideae</taxon>
        <taxon>Amygdaleae</taxon>
        <taxon>Prunus</taxon>
    </lineage>
</organism>
<sequence>MSVATKLQSSICEPRAVLGPGGNRVRVSEAPKRKNEGLKKPPQRPTKPVSEIPEAVVRNNVSVDSTCSSDTSSSCSSAKTVSPRRTVRHKSLRPAKLVSDDMEVVKPAGPPKRCEWITPNSGGPLYCAELFD</sequence>
<evidence type="ECO:0000313" key="4">
    <source>
        <dbReference type="Proteomes" id="UP000507222"/>
    </source>
</evidence>
<dbReference type="Proteomes" id="UP000507222">
    <property type="component" value="Unassembled WGS sequence"/>
</dbReference>
<name>A0A6J5TPN9_PRUAR</name>
<evidence type="ECO:0000313" key="2">
    <source>
        <dbReference type="EMBL" id="CAB4265763.1"/>
    </source>
</evidence>
<evidence type="ECO:0000313" key="3">
    <source>
        <dbReference type="EMBL" id="CAB4296354.1"/>
    </source>
</evidence>
<protein>
    <submittedName>
        <fullName evidence="2">Uncharacterized protein</fullName>
    </submittedName>
</protein>
<dbReference type="Proteomes" id="UP000507245">
    <property type="component" value="Unassembled WGS sequence"/>
</dbReference>
<dbReference type="AlphaFoldDB" id="A0A6J5TPN9"/>
<feature type="compositionally biased region" description="Polar residues" evidence="1">
    <location>
        <begin position="1"/>
        <end position="11"/>
    </location>
</feature>
<evidence type="ECO:0000256" key="1">
    <source>
        <dbReference type="SAM" id="MobiDB-lite"/>
    </source>
</evidence>
<dbReference type="EMBL" id="CAEKKB010000001">
    <property type="protein sequence ID" value="CAB4296354.1"/>
    <property type="molecule type" value="Genomic_DNA"/>
</dbReference>
<reference evidence="2 4" key="2">
    <citation type="submission" date="2020-05" db="EMBL/GenBank/DDBJ databases">
        <authorList>
            <person name="Campoy J."/>
            <person name="Schneeberger K."/>
            <person name="Spophaly S."/>
        </authorList>
    </citation>
    <scope>NUCLEOTIDE SEQUENCE [LARGE SCALE GENOMIC DNA]</scope>
    <source>
        <strain evidence="2">PruArmRojPasFocal</strain>
    </source>
</reference>
<dbReference type="EMBL" id="CAEKDK010000001">
    <property type="protein sequence ID" value="CAB4265763.1"/>
    <property type="molecule type" value="Genomic_DNA"/>
</dbReference>
<proteinExistence type="predicted"/>
<feature type="region of interest" description="Disordered" evidence="1">
    <location>
        <begin position="1"/>
        <end position="92"/>
    </location>
</feature>
<reference evidence="5" key="1">
    <citation type="journal article" date="2020" name="Genome Biol.">
        <title>Gamete binning: chromosome-level and haplotype-resolved genome assembly enabled by high-throughput single-cell sequencing of gamete genomes.</title>
        <authorList>
            <person name="Campoy J.A."/>
            <person name="Sun H."/>
            <person name="Goel M."/>
            <person name="Jiao W.-B."/>
            <person name="Folz-Donahue K."/>
            <person name="Wang N."/>
            <person name="Rubio M."/>
            <person name="Liu C."/>
            <person name="Kukat C."/>
            <person name="Ruiz D."/>
            <person name="Huettel B."/>
            <person name="Schneeberger K."/>
        </authorList>
    </citation>
    <scope>NUCLEOTIDE SEQUENCE [LARGE SCALE GENOMIC DNA]</scope>
    <source>
        <strain evidence="5">cv. Rojo Pasion</strain>
    </source>
</reference>
<evidence type="ECO:0000313" key="5">
    <source>
        <dbReference type="Proteomes" id="UP000507245"/>
    </source>
</evidence>
<dbReference type="OrthoDB" id="3941538at2759"/>